<evidence type="ECO:0000256" key="5">
    <source>
        <dbReference type="ARBA" id="ARBA00022737"/>
    </source>
</evidence>
<dbReference type="Gene3D" id="1.20.1180.10">
    <property type="entry name" value="Udp N-acetylglucosamine O-acyltransferase, C-terminal domain"/>
    <property type="match status" value="1"/>
</dbReference>
<evidence type="ECO:0000256" key="2">
    <source>
        <dbReference type="ARBA" id="ARBA00022516"/>
    </source>
</evidence>
<dbReference type="GO" id="GO:0009245">
    <property type="term" value="P:lipid A biosynthetic process"/>
    <property type="evidence" value="ECO:0007669"/>
    <property type="project" value="UniProtKB-KW"/>
</dbReference>
<dbReference type="GO" id="GO:0016020">
    <property type="term" value="C:membrane"/>
    <property type="evidence" value="ECO:0007669"/>
    <property type="project" value="GOC"/>
</dbReference>
<dbReference type="InterPro" id="IPR037157">
    <property type="entry name" value="Acetyltransf_C_sf"/>
</dbReference>
<dbReference type="InterPro" id="IPR010137">
    <property type="entry name" value="Lipid_A_LpxA"/>
</dbReference>
<dbReference type="AlphaFoldDB" id="A0A0S3QTU0"/>
<evidence type="ECO:0000256" key="3">
    <source>
        <dbReference type="ARBA" id="ARBA00022556"/>
    </source>
</evidence>
<gene>
    <name evidence="9" type="primary">lpxA</name>
    <name evidence="9" type="ORF">TST_0917</name>
</gene>
<dbReference type="PROSITE" id="PS00101">
    <property type="entry name" value="HEXAPEP_TRANSFERASES"/>
    <property type="match status" value="1"/>
</dbReference>
<dbReference type="InterPro" id="IPR018357">
    <property type="entry name" value="Hexapep_transf_CS"/>
</dbReference>
<keyword evidence="4 9" id="KW-0808">Transferase</keyword>
<name>A0A0S3QTU0_THET7</name>
<accession>A0A0S3QTU0</accession>
<evidence type="ECO:0000256" key="6">
    <source>
        <dbReference type="ARBA" id="ARBA00023098"/>
    </source>
</evidence>
<reference evidence="10" key="1">
    <citation type="journal article" date="2018" name="Science">
        <title>A primordial and reversible TCA cycle in a facultatively chemolithoautotrophic thermophile.</title>
        <authorList>
            <person name="Nunoura T."/>
            <person name="Chikaraishi Y."/>
            <person name="Izaki R."/>
            <person name="Suwa T."/>
            <person name="Sato T."/>
            <person name="Harada T."/>
            <person name="Mori K."/>
            <person name="Kato Y."/>
            <person name="Miyazaki M."/>
            <person name="Shimamura S."/>
            <person name="Yanagawa K."/>
            <person name="Shuto A."/>
            <person name="Ohkouchi N."/>
            <person name="Fujita N."/>
            <person name="Takaki Y."/>
            <person name="Atomi H."/>
            <person name="Takai K."/>
        </authorList>
    </citation>
    <scope>NUCLEOTIDE SEQUENCE [LARGE SCALE GENOMIC DNA]</scope>
    <source>
        <strain evidence="10">DSM 17441 / JCM 13301 / NBRC 103674 / ABI70S6</strain>
    </source>
</reference>
<dbReference type="Pfam" id="PF00132">
    <property type="entry name" value="Hexapep"/>
    <property type="match status" value="1"/>
</dbReference>
<dbReference type="PIRSF" id="PIRSF000456">
    <property type="entry name" value="UDP-GlcNAc_acltr"/>
    <property type="match status" value="1"/>
</dbReference>
<dbReference type="InterPro" id="IPR029098">
    <property type="entry name" value="Acetyltransf_C"/>
</dbReference>
<keyword evidence="2" id="KW-0444">Lipid biosynthesis</keyword>
<evidence type="ECO:0000259" key="8">
    <source>
        <dbReference type="Pfam" id="PF13720"/>
    </source>
</evidence>
<keyword evidence="7 9" id="KW-0012">Acyltransferase</keyword>
<dbReference type="CDD" id="cd03351">
    <property type="entry name" value="LbH_UDP-GlcNAc_AT"/>
    <property type="match status" value="1"/>
</dbReference>
<proteinExistence type="predicted"/>
<evidence type="ECO:0000313" key="9">
    <source>
        <dbReference type="EMBL" id="BAT71717.1"/>
    </source>
</evidence>
<keyword evidence="6" id="KW-0443">Lipid metabolism</keyword>
<dbReference type="EC" id="2.3.1.129" evidence="9"/>
<dbReference type="OrthoDB" id="9807278at2"/>
<dbReference type="PANTHER" id="PTHR43480">
    <property type="entry name" value="ACYL-[ACYL-CARRIER-PROTEIN]--UDP-N-ACETYLGLUCOSAMINE O-ACYLTRANSFERASE"/>
    <property type="match status" value="1"/>
</dbReference>
<dbReference type="KEGG" id="ttk:TST_0917"/>
<dbReference type="PATRIC" id="fig|1298851.3.peg.954"/>
<sequence length="261" mass="28306">MVQIHPTAIVHPKSEIEDGVEIGPYAVVHEGAKIGAGTKIDAHAVIFGCVTLGKNNYVGCGVVIGSDPQDLSFKGQETFVKIGDNNVFKEYVTIHRATQEESATVIGNNCYFMAYSHVAHDCIIGNNVIATNYAGISGFVEIEDRAILSGHVGIHQFVRIGTLAFISGGSFPGQDIPPFTIAAGRPAKVVGLNVVGMRRAGIPSDVRLQIKRAFDIFYRKGLNRTHALEIIEREFDAPEVKHFVEFIKRSKRGVAGFAKES</sequence>
<dbReference type="STRING" id="1298851.TST_0917"/>
<dbReference type="SUPFAM" id="SSF51161">
    <property type="entry name" value="Trimeric LpxA-like enzymes"/>
    <property type="match status" value="1"/>
</dbReference>
<keyword evidence="5" id="KW-0677">Repeat</keyword>
<dbReference type="NCBIfam" id="TIGR01852">
    <property type="entry name" value="lipid_A_lpxA"/>
    <property type="match status" value="1"/>
</dbReference>
<feature type="domain" description="UDP N-acetylglucosamine O-acyltransferase C-terminal" evidence="8">
    <location>
        <begin position="175"/>
        <end position="254"/>
    </location>
</feature>
<dbReference type="EMBL" id="AP013035">
    <property type="protein sequence ID" value="BAT71717.1"/>
    <property type="molecule type" value="Genomic_DNA"/>
</dbReference>
<dbReference type="NCBIfam" id="NF003657">
    <property type="entry name" value="PRK05289.1"/>
    <property type="match status" value="1"/>
</dbReference>
<keyword evidence="1" id="KW-0963">Cytoplasm</keyword>
<dbReference type="RefSeq" id="WP_068549712.1">
    <property type="nucleotide sequence ID" value="NZ_AP013035.1"/>
</dbReference>
<dbReference type="InterPro" id="IPR011004">
    <property type="entry name" value="Trimer_LpxA-like_sf"/>
</dbReference>
<keyword evidence="3" id="KW-0441">Lipid A biosynthesis</keyword>
<evidence type="ECO:0000256" key="4">
    <source>
        <dbReference type="ARBA" id="ARBA00022679"/>
    </source>
</evidence>
<dbReference type="PANTHER" id="PTHR43480:SF1">
    <property type="entry name" value="ACYL-[ACYL-CARRIER-PROTEIN]--UDP-N-ACETYLGLUCOSAMINE O-ACYLTRANSFERASE, MITOCHONDRIAL-RELATED"/>
    <property type="match status" value="1"/>
</dbReference>
<dbReference type="InterPro" id="IPR001451">
    <property type="entry name" value="Hexapep"/>
</dbReference>
<dbReference type="Proteomes" id="UP000063234">
    <property type="component" value="Chromosome"/>
</dbReference>
<protein>
    <submittedName>
        <fullName evidence="9">UDP-N-acetylglucosamine acyltransferase</fullName>
        <ecNumber evidence="9">2.3.1.129</ecNumber>
    </submittedName>
</protein>
<dbReference type="Gene3D" id="2.160.10.10">
    <property type="entry name" value="Hexapeptide repeat proteins"/>
    <property type="match status" value="1"/>
</dbReference>
<evidence type="ECO:0000256" key="1">
    <source>
        <dbReference type="ARBA" id="ARBA00022490"/>
    </source>
</evidence>
<keyword evidence="10" id="KW-1185">Reference proteome</keyword>
<organism evidence="9 10">
    <name type="scientific">Thermosulfidibacter takaii (strain DSM 17441 / JCM 13301 / NBRC 103674 / ABI70S6)</name>
    <dbReference type="NCBI Taxonomy" id="1298851"/>
    <lineage>
        <taxon>Bacteria</taxon>
        <taxon>Pseudomonadati</taxon>
        <taxon>Thermosulfidibacterota</taxon>
        <taxon>Thermosulfidibacteria</taxon>
        <taxon>Thermosulfidibacterales</taxon>
        <taxon>Thermosulfidibacteraceae</taxon>
    </lineage>
</organism>
<evidence type="ECO:0000256" key="7">
    <source>
        <dbReference type="ARBA" id="ARBA00023315"/>
    </source>
</evidence>
<dbReference type="Pfam" id="PF13720">
    <property type="entry name" value="Acetyltransf_11"/>
    <property type="match status" value="1"/>
</dbReference>
<dbReference type="GO" id="GO:0008780">
    <property type="term" value="F:acyl-[acyl-carrier-protein]-UDP-N-acetylglucosamine O-acyltransferase activity"/>
    <property type="evidence" value="ECO:0007669"/>
    <property type="project" value="UniProtKB-EC"/>
</dbReference>
<evidence type="ECO:0000313" key="10">
    <source>
        <dbReference type="Proteomes" id="UP000063234"/>
    </source>
</evidence>